<comment type="caution">
    <text evidence="1">The sequence shown here is derived from an EMBL/GenBank/DDBJ whole genome shotgun (WGS) entry which is preliminary data.</text>
</comment>
<gene>
    <name evidence="1" type="ORF">KFE25_013148</name>
</gene>
<protein>
    <submittedName>
        <fullName evidence="1">Uncharacterized protein</fullName>
    </submittedName>
</protein>
<name>A0A8J5XBH0_DIALT</name>
<accession>A0A8J5XBH0</accession>
<dbReference type="AlphaFoldDB" id="A0A8J5XBH0"/>
<reference evidence="1" key="1">
    <citation type="submission" date="2021-05" db="EMBL/GenBank/DDBJ databases">
        <title>The genome of the haptophyte Pavlova lutheri (Diacronema luteri, Pavlovales) - a model for lipid biosynthesis in eukaryotic algae.</title>
        <authorList>
            <person name="Hulatt C.J."/>
            <person name="Posewitz M.C."/>
        </authorList>
    </citation>
    <scope>NUCLEOTIDE SEQUENCE</scope>
    <source>
        <strain evidence="1">NIVA-4/92</strain>
    </source>
</reference>
<organism evidence="1 2">
    <name type="scientific">Diacronema lutheri</name>
    <name type="common">Unicellular marine alga</name>
    <name type="synonym">Monochrysis lutheri</name>
    <dbReference type="NCBI Taxonomy" id="2081491"/>
    <lineage>
        <taxon>Eukaryota</taxon>
        <taxon>Haptista</taxon>
        <taxon>Haptophyta</taxon>
        <taxon>Pavlovophyceae</taxon>
        <taxon>Pavlovales</taxon>
        <taxon>Pavlovaceae</taxon>
        <taxon>Diacronema</taxon>
    </lineage>
</organism>
<sequence length="337" mass="37358">MREGADRAVSGRPERSARGRALLPLFALAARPAGTRANGEHAVFSMACTYKRADVEVFVGSLRATGFDGHVQFGVDAALDNVTASYYASERVTTDSIPCETIPLLTDALRASHGLWLGGLNQVRYSHYVRWLDERPSLVWVWLLDARDVVFVRHPFERSPPAIALFAEMPASSVWVNQRVSTCFGERAAREMMATLRYNLCGGTVYGTAASLRRFSDAMLGVAKRMSVDGAKRRVCHVNDQPLINYLAWQQGMRAPGAHETTELGAVQLHGLFQGPALTIKTPRVCEVFTLLLQKRQNGTGQIAIVHKWNKCPAARAFAAARYPHLPVARARSWRRR</sequence>
<proteinExistence type="predicted"/>
<dbReference type="EMBL" id="JAGTXO010000032">
    <property type="protein sequence ID" value="KAG8460498.1"/>
    <property type="molecule type" value="Genomic_DNA"/>
</dbReference>
<dbReference type="Proteomes" id="UP000751190">
    <property type="component" value="Unassembled WGS sequence"/>
</dbReference>
<evidence type="ECO:0000313" key="2">
    <source>
        <dbReference type="Proteomes" id="UP000751190"/>
    </source>
</evidence>
<dbReference type="OrthoDB" id="40970at2759"/>
<keyword evidence="2" id="KW-1185">Reference proteome</keyword>
<dbReference type="OMA" id="HRALNIG"/>
<evidence type="ECO:0000313" key="1">
    <source>
        <dbReference type="EMBL" id="KAG8460498.1"/>
    </source>
</evidence>